<protein>
    <recommendedName>
        <fullName evidence="4">L-ornithine N(5)-monooxygenase [NAD(P)H]</fullName>
        <ecNumber evidence="4">1.14.13.196</ecNumber>
    </recommendedName>
</protein>
<keyword evidence="7" id="KW-0521">NADP</keyword>
<keyword evidence="12" id="KW-1185">Reference proteome</keyword>
<sequence>MGLLPFDPETTLQEKITCICLKPSGRCRAELGEANLQLNYKKSRYENDVLLQNEPINTNDANSNKAVHPEYKEEDIKELLIIGAGPHSLTLVLRLLEQDPDFMTDKERHEQAQYKTRMRPINQVNNHIRKLRRGPNAVFRKKKKPSLDTSCPPPLELNDILQKTAIIDAHGEWMQTWKENFATIGITQLRSLINAHADPYDHRSLEYYAEMMKRDGELITLKHLTQRDKDFNGPYQAPSTSVFEDFHELLIDAYGVRNAVQQGFVESIVPIENHYQENEPLFEVIVKDSQGNSQKMWSKRVVSSMGPNFTSKDSLVWDTFLKDSPIPVPKECVLRTHEIVPWLQQKQSDGPSKRVLIVGGGITSAQLALSALKSSWCNGVTLLQRSKSLQRQFDVKNEWMGKARGRLLDEFWSLDMKSRAKKLKEYRKGGSIPPETLKELHQVAVGRNSEMELREEVEISHVEYMDGKLHVSFDNDSCSEEYDMIWEATGSQNQLKKYPALFSLSHHLPIDEVSGLPCLGKDLSWNNDNMKDDEPQGKQKARARCWCMGVLAGLQLGPDALNLVGARHGAVRVAQAIRQDFAKSKEMNIS</sequence>
<dbReference type="Gene3D" id="3.50.50.60">
    <property type="entry name" value="FAD/NAD(P)-binding domain"/>
    <property type="match status" value="1"/>
</dbReference>
<keyword evidence="8" id="KW-0560">Oxidoreductase</keyword>
<evidence type="ECO:0000256" key="8">
    <source>
        <dbReference type="ARBA" id="ARBA00023002"/>
    </source>
</evidence>
<accession>A0AAD3H711</accession>
<comment type="catalytic activity">
    <reaction evidence="9">
        <text>L-ornithine + NADPH + O2 = N(5)-hydroxy-L-ornithine + NADP(+) + H2O</text>
        <dbReference type="Rhea" id="RHEA:41508"/>
        <dbReference type="ChEBI" id="CHEBI:15377"/>
        <dbReference type="ChEBI" id="CHEBI:15379"/>
        <dbReference type="ChEBI" id="CHEBI:46911"/>
        <dbReference type="ChEBI" id="CHEBI:57783"/>
        <dbReference type="ChEBI" id="CHEBI:58349"/>
        <dbReference type="ChEBI" id="CHEBI:78275"/>
        <dbReference type="EC" id="1.14.13.196"/>
    </reaction>
</comment>
<evidence type="ECO:0000313" key="12">
    <source>
        <dbReference type="Proteomes" id="UP001054902"/>
    </source>
</evidence>
<dbReference type="EC" id="1.14.13.196" evidence="4"/>
<evidence type="ECO:0000256" key="9">
    <source>
        <dbReference type="ARBA" id="ARBA00047598"/>
    </source>
</evidence>
<dbReference type="AlphaFoldDB" id="A0AAD3H711"/>
<dbReference type="SUPFAM" id="SSF51905">
    <property type="entry name" value="FAD/NAD(P)-binding domain"/>
    <property type="match status" value="2"/>
</dbReference>
<keyword evidence="5" id="KW-0285">Flavoprotein</keyword>
<evidence type="ECO:0000256" key="7">
    <source>
        <dbReference type="ARBA" id="ARBA00022857"/>
    </source>
</evidence>
<dbReference type="InterPro" id="IPR025700">
    <property type="entry name" value="Lys/Orn_oxygenase"/>
</dbReference>
<dbReference type="GO" id="GO:0016491">
    <property type="term" value="F:oxidoreductase activity"/>
    <property type="evidence" value="ECO:0007669"/>
    <property type="project" value="UniProtKB-KW"/>
</dbReference>
<gene>
    <name evidence="11" type="ORF">CTEN210_09082</name>
</gene>
<organism evidence="11 12">
    <name type="scientific">Chaetoceros tenuissimus</name>
    <dbReference type="NCBI Taxonomy" id="426638"/>
    <lineage>
        <taxon>Eukaryota</taxon>
        <taxon>Sar</taxon>
        <taxon>Stramenopiles</taxon>
        <taxon>Ochrophyta</taxon>
        <taxon>Bacillariophyta</taxon>
        <taxon>Coscinodiscophyceae</taxon>
        <taxon>Chaetocerotophycidae</taxon>
        <taxon>Chaetocerotales</taxon>
        <taxon>Chaetocerotaceae</taxon>
        <taxon>Chaetoceros</taxon>
    </lineage>
</organism>
<dbReference type="PANTHER" id="PTHR38663:SF1">
    <property type="entry name" value="L-ORNITHINE N(5)-MONOOXYGENASE"/>
    <property type="match status" value="1"/>
</dbReference>
<evidence type="ECO:0000256" key="2">
    <source>
        <dbReference type="ARBA" id="ARBA00004924"/>
    </source>
</evidence>
<comment type="similarity">
    <text evidence="3">Belongs to the lysine N(6)-hydroxylase/L-ornithine N(5)-oxygenase family.</text>
</comment>
<evidence type="ECO:0000256" key="10">
    <source>
        <dbReference type="ARBA" id="ARBA00049248"/>
    </source>
</evidence>
<dbReference type="EMBL" id="BLLK01000045">
    <property type="protein sequence ID" value="GFH52606.1"/>
    <property type="molecule type" value="Genomic_DNA"/>
</dbReference>
<dbReference type="PANTHER" id="PTHR38663">
    <property type="match status" value="1"/>
</dbReference>
<evidence type="ECO:0000256" key="1">
    <source>
        <dbReference type="ARBA" id="ARBA00001974"/>
    </source>
</evidence>
<name>A0AAD3H711_9STRA</name>
<evidence type="ECO:0000256" key="5">
    <source>
        <dbReference type="ARBA" id="ARBA00022630"/>
    </source>
</evidence>
<dbReference type="Pfam" id="PF13434">
    <property type="entry name" value="Lys_Orn_oxgnase"/>
    <property type="match status" value="1"/>
</dbReference>
<evidence type="ECO:0000256" key="3">
    <source>
        <dbReference type="ARBA" id="ARBA00007588"/>
    </source>
</evidence>
<comment type="catalytic activity">
    <reaction evidence="10">
        <text>L-ornithine + NADH + O2 = N(5)-hydroxy-L-ornithine + NAD(+) + H2O</text>
        <dbReference type="Rhea" id="RHEA:41512"/>
        <dbReference type="ChEBI" id="CHEBI:15377"/>
        <dbReference type="ChEBI" id="CHEBI:15379"/>
        <dbReference type="ChEBI" id="CHEBI:46911"/>
        <dbReference type="ChEBI" id="CHEBI:57540"/>
        <dbReference type="ChEBI" id="CHEBI:57945"/>
        <dbReference type="ChEBI" id="CHEBI:78275"/>
        <dbReference type="EC" id="1.14.13.196"/>
    </reaction>
</comment>
<evidence type="ECO:0000256" key="6">
    <source>
        <dbReference type="ARBA" id="ARBA00022827"/>
    </source>
</evidence>
<reference evidence="11 12" key="1">
    <citation type="journal article" date="2021" name="Sci. Rep.">
        <title>The genome of the diatom Chaetoceros tenuissimus carries an ancient integrated fragment of an extant virus.</title>
        <authorList>
            <person name="Hongo Y."/>
            <person name="Kimura K."/>
            <person name="Takaki Y."/>
            <person name="Yoshida Y."/>
            <person name="Baba S."/>
            <person name="Kobayashi G."/>
            <person name="Nagasaki K."/>
            <person name="Hano T."/>
            <person name="Tomaru Y."/>
        </authorList>
    </citation>
    <scope>NUCLEOTIDE SEQUENCE [LARGE SCALE GENOMIC DNA]</scope>
    <source>
        <strain evidence="11 12">NIES-3715</strain>
    </source>
</reference>
<dbReference type="InterPro" id="IPR036188">
    <property type="entry name" value="FAD/NAD-bd_sf"/>
</dbReference>
<comment type="pathway">
    <text evidence="2">Siderophore biosynthesis.</text>
</comment>
<keyword evidence="6" id="KW-0274">FAD</keyword>
<comment type="cofactor">
    <cofactor evidence="1">
        <name>FAD</name>
        <dbReference type="ChEBI" id="CHEBI:57692"/>
    </cofactor>
</comment>
<evidence type="ECO:0000256" key="4">
    <source>
        <dbReference type="ARBA" id="ARBA00012881"/>
    </source>
</evidence>
<evidence type="ECO:0000313" key="11">
    <source>
        <dbReference type="EMBL" id="GFH52606.1"/>
    </source>
</evidence>
<comment type="caution">
    <text evidence="11">The sequence shown here is derived from an EMBL/GenBank/DDBJ whole genome shotgun (WGS) entry which is preliminary data.</text>
</comment>
<dbReference type="Proteomes" id="UP001054902">
    <property type="component" value="Unassembled WGS sequence"/>
</dbReference>
<proteinExistence type="inferred from homology"/>